<evidence type="ECO:0000259" key="9">
    <source>
        <dbReference type="Pfam" id="PF17921"/>
    </source>
</evidence>
<dbReference type="Proteomes" id="UP001235939">
    <property type="component" value="Chromosome 12"/>
</dbReference>
<dbReference type="InterPro" id="IPR041373">
    <property type="entry name" value="RT_RNaseH"/>
</dbReference>
<gene>
    <name evidence="10" type="ORF">LAZ67_12002638</name>
</gene>
<feature type="domain" description="Integrase zinc-binding" evidence="9">
    <location>
        <begin position="2"/>
        <end position="30"/>
    </location>
</feature>
<accession>A0ABY6L3T8</accession>
<organism evidence="10 11">
    <name type="scientific">Cordylochernes scorpioides</name>
    <dbReference type="NCBI Taxonomy" id="51811"/>
    <lineage>
        <taxon>Eukaryota</taxon>
        <taxon>Metazoa</taxon>
        <taxon>Ecdysozoa</taxon>
        <taxon>Arthropoda</taxon>
        <taxon>Chelicerata</taxon>
        <taxon>Arachnida</taxon>
        <taxon>Pseudoscorpiones</taxon>
        <taxon>Cheliferoidea</taxon>
        <taxon>Chernetidae</taxon>
        <taxon>Cordylochernes</taxon>
    </lineage>
</organism>
<evidence type="ECO:0000256" key="6">
    <source>
        <dbReference type="ARBA" id="ARBA00022801"/>
    </source>
</evidence>
<sequence>MTSRFIWPDIKRNIKEWAQTCIQCQRNKTSRHTKSEIKQFTEPDERFSKVHIDLIGPFPPSNEYVYCLTCMLPFTIVTDHHSLCWLTNLKDPCGRLARWALRLQVFDVTVVYKSGRKHQDADCLSRSPLEYSEDMEEDIPSIVTLQNFSEEQMNDQAIRKIADKLQSSPNNSFVKIDNTLYRKNYDPMGKPWLLVVPRHLRQELLKKFHDSPTAGHLGFTKPMTE</sequence>
<keyword evidence="11" id="KW-1185">Reference proteome</keyword>
<proteinExistence type="predicted"/>
<dbReference type="EC" id="2.7.7.49" evidence="1"/>
<dbReference type="Gene3D" id="1.10.340.70">
    <property type="match status" value="1"/>
</dbReference>
<dbReference type="PANTHER" id="PTHR37984:SF5">
    <property type="entry name" value="PROTEIN NYNRIN-LIKE"/>
    <property type="match status" value="1"/>
</dbReference>
<dbReference type="InterPro" id="IPR043502">
    <property type="entry name" value="DNA/RNA_pol_sf"/>
</dbReference>
<keyword evidence="3" id="KW-0548">Nucleotidyltransferase</keyword>
<dbReference type="PANTHER" id="PTHR37984">
    <property type="entry name" value="PROTEIN CBG26694"/>
    <property type="match status" value="1"/>
</dbReference>
<dbReference type="Pfam" id="PF17917">
    <property type="entry name" value="RT_RNaseH"/>
    <property type="match status" value="1"/>
</dbReference>
<dbReference type="Pfam" id="PF17921">
    <property type="entry name" value="Integrase_H2C2"/>
    <property type="match status" value="1"/>
</dbReference>
<evidence type="ECO:0000256" key="2">
    <source>
        <dbReference type="ARBA" id="ARBA00022679"/>
    </source>
</evidence>
<keyword evidence="7" id="KW-0695">RNA-directed DNA polymerase</keyword>
<evidence type="ECO:0000313" key="11">
    <source>
        <dbReference type="Proteomes" id="UP001235939"/>
    </source>
</evidence>
<keyword evidence="6" id="KW-0378">Hydrolase</keyword>
<name>A0ABY6L3T8_9ARAC</name>
<keyword evidence="5" id="KW-0255">Endonuclease</keyword>
<dbReference type="InterPro" id="IPR050951">
    <property type="entry name" value="Retrovirus_Pol_polyprotein"/>
</dbReference>
<evidence type="ECO:0000313" key="10">
    <source>
        <dbReference type="EMBL" id="UYV75142.1"/>
    </source>
</evidence>
<dbReference type="EMBL" id="CP092874">
    <property type="protein sequence ID" value="UYV75142.1"/>
    <property type="molecule type" value="Genomic_DNA"/>
</dbReference>
<protein>
    <recommendedName>
        <fullName evidence="1">RNA-directed DNA polymerase</fullName>
        <ecNumber evidence="1">2.7.7.49</ecNumber>
    </recommendedName>
</protein>
<reference evidence="10 11" key="1">
    <citation type="submission" date="2022-01" db="EMBL/GenBank/DDBJ databases">
        <title>A chromosomal length assembly of Cordylochernes scorpioides.</title>
        <authorList>
            <person name="Zeh D."/>
            <person name="Zeh J."/>
        </authorList>
    </citation>
    <scope>NUCLEOTIDE SEQUENCE [LARGE SCALE GENOMIC DNA]</scope>
    <source>
        <strain evidence="10">IN4F17</strain>
        <tissue evidence="10">Whole Body</tissue>
    </source>
</reference>
<keyword evidence="4" id="KW-0540">Nuclease</keyword>
<dbReference type="SUPFAM" id="SSF56672">
    <property type="entry name" value="DNA/RNA polymerases"/>
    <property type="match status" value="1"/>
</dbReference>
<evidence type="ECO:0000256" key="5">
    <source>
        <dbReference type="ARBA" id="ARBA00022759"/>
    </source>
</evidence>
<dbReference type="InterPro" id="IPR041588">
    <property type="entry name" value="Integrase_H2C2"/>
</dbReference>
<evidence type="ECO:0000256" key="1">
    <source>
        <dbReference type="ARBA" id="ARBA00012493"/>
    </source>
</evidence>
<evidence type="ECO:0000259" key="8">
    <source>
        <dbReference type="Pfam" id="PF17917"/>
    </source>
</evidence>
<evidence type="ECO:0000256" key="3">
    <source>
        <dbReference type="ARBA" id="ARBA00022695"/>
    </source>
</evidence>
<keyword evidence="2" id="KW-0808">Transferase</keyword>
<evidence type="ECO:0000256" key="4">
    <source>
        <dbReference type="ARBA" id="ARBA00022722"/>
    </source>
</evidence>
<feature type="domain" description="Reverse transcriptase RNase H-like" evidence="8">
    <location>
        <begin position="72"/>
        <end position="106"/>
    </location>
</feature>
<evidence type="ECO:0000256" key="7">
    <source>
        <dbReference type="ARBA" id="ARBA00022918"/>
    </source>
</evidence>